<keyword evidence="2" id="KW-1185">Reference proteome</keyword>
<dbReference type="AlphaFoldDB" id="A0AAD8EE74"/>
<name>A0AAD8EE74_DIPPU</name>
<comment type="caution">
    <text evidence="1">The sequence shown here is derived from an EMBL/GenBank/DDBJ whole genome shotgun (WGS) entry which is preliminary data.</text>
</comment>
<protein>
    <submittedName>
        <fullName evidence="1">Uncharacterized protein</fullName>
    </submittedName>
</protein>
<feature type="non-terminal residue" evidence="1">
    <location>
        <position position="76"/>
    </location>
</feature>
<accession>A0AAD8EE74</accession>
<sequence length="76" mass="8808">KFKQQKRLQEYTTLHLGPKKDLQLTNSAWALMEQQVSWAAGRGLTFIRVVQLALSVLNRLMILKQTIKLYVQIPGR</sequence>
<feature type="non-terminal residue" evidence="1">
    <location>
        <position position="1"/>
    </location>
</feature>
<reference evidence="1" key="1">
    <citation type="journal article" date="2023" name="IScience">
        <title>Live-bearing cockroach genome reveals convergent evolutionary mechanisms linked to viviparity in insects and beyond.</title>
        <authorList>
            <person name="Fouks B."/>
            <person name="Harrison M.C."/>
            <person name="Mikhailova A.A."/>
            <person name="Marchal E."/>
            <person name="English S."/>
            <person name="Carruthers M."/>
            <person name="Jennings E.C."/>
            <person name="Chiamaka E.L."/>
            <person name="Frigard R.A."/>
            <person name="Pippel M."/>
            <person name="Attardo G.M."/>
            <person name="Benoit J.B."/>
            <person name="Bornberg-Bauer E."/>
            <person name="Tobe S.S."/>
        </authorList>
    </citation>
    <scope>NUCLEOTIDE SEQUENCE</scope>
    <source>
        <strain evidence="1">Stay&amp;Tobe</strain>
    </source>
</reference>
<evidence type="ECO:0000313" key="2">
    <source>
        <dbReference type="Proteomes" id="UP001233999"/>
    </source>
</evidence>
<organism evidence="1 2">
    <name type="scientific">Diploptera punctata</name>
    <name type="common">Pacific beetle cockroach</name>
    <dbReference type="NCBI Taxonomy" id="6984"/>
    <lineage>
        <taxon>Eukaryota</taxon>
        <taxon>Metazoa</taxon>
        <taxon>Ecdysozoa</taxon>
        <taxon>Arthropoda</taxon>
        <taxon>Hexapoda</taxon>
        <taxon>Insecta</taxon>
        <taxon>Pterygota</taxon>
        <taxon>Neoptera</taxon>
        <taxon>Polyneoptera</taxon>
        <taxon>Dictyoptera</taxon>
        <taxon>Blattodea</taxon>
        <taxon>Blaberoidea</taxon>
        <taxon>Blaberidae</taxon>
        <taxon>Diplopterinae</taxon>
        <taxon>Diploptera</taxon>
    </lineage>
</organism>
<gene>
    <name evidence="1" type="ORF">L9F63_019616</name>
</gene>
<reference evidence="1" key="2">
    <citation type="submission" date="2023-05" db="EMBL/GenBank/DDBJ databases">
        <authorList>
            <person name="Fouks B."/>
        </authorList>
    </citation>
    <scope>NUCLEOTIDE SEQUENCE</scope>
    <source>
        <strain evidence="1">Stay&amp;Tobe</strain>
        <tissue evidence="1">Testes</tissue>
    </source>
</reference>
<dbReference type="EMBL" id="JASPKZ010006839">
    <property type="protein sequence ID" value="KAJ9586796.1"/>
    <property type="molecule type" value="Genomic_DNA"/>
</dbReference>
<dbReference type="Proteomes" id="UP001233999">
    <property type="component" value="Unassembled WGS sequence"/>
</dbReference>
<proteinExistence type="predicted"/>
<evidence type="ECO:0000313" key="1">
    <source>
        <dbReference type="EMBL" id="KAJ9586796.1"/>
    </source>
</evidence>